<evidence type="ECO:0000259" key="2">
    <source>
        <dbReference type="PROSITE" id="PS51084"/>
    </source>
</evidence>
<dbReference type="PRINTS" id="PR00332">
    <property type="entry name" value="HISTRIAD"/>
</dbReference>
<sequence length="108" mass="11846">MASCIFCKIVKGDIPSFKLYDSPKVLAFLDINPLAKGHALIVPKTHGEKLTDIPDDELAESLPVAKKIAAALGAENYNVLQNNGRLAHQEVDHAPLNWAFQAVDRVER</sequence>
<keyword evidence="3" id="KW-0378">Hydrolase</keyword>
<comment type="caution">
    <text evidence="1">Lacks conserved residue(s) required for the propagation of feature annotation.</text>
</comment>
<dbReference type="EC" id="3.6.1.17" evidence="3"/>
<dbReference type="SUPFAM" id="SSF54197">
    <property type="entry name" value="HIT-like"/>
    <property type="match status" value="1"/>
</dbReference>
<accession>A0ABR0JX33</accession>
<organism evidence="3 4">
    <name type="scientific">Lithohypha guttulata</name>
    <dbReference type="NCBI Taxonomy" id="1690604"/>
    <lineage>
        <taxon>Eukaryota</taxon>
        <taxon>Fungi</taxon>
        <taxon>Dikarya</taxon>
        <taxon>Ascomycota</taxon>
        <taxon>Pezizomycotina</taxon>
        <taxon>Eurotiomycetes</taxon>
        <taxon>Chaetothyriomycetidae</taxon>
        <taxon>Chaetothyriales</taxon>
        <taxon>Trichomeriaceae</taxon>
        <taxon>Lithohypha</taxon>
    </lineage>
</organism>
<reference evidence="3 4" key="1">
    <citation type="submission" date="2023-08" db="EMBL/GenBank/DDBJ databases">
        <title>Black Yeasts Isolated from many extreme environments.</title>
        <authorList>
            <person name="Coleine C."/>
            <person name="Stajich J.E."/>
            <person name="Selbmann L."/>
        </authorList>
    </citation>
    <scope>NUCLEOTIDE SEQUENCE [LARGE SCALE GENOMIC DNA]</scope>
    <source>
        <strain evidence="3 4">CCFEE 5885</strain>
    </source>
</reference>
<evidence type="ECO:0000256" key="1">
    <source>
        <dbReference type="PROSITE-ProRule" id="PRU00464"/>
    </source>
</evidence>
<keyword evidence="4" id="KW-1185">Reference proteome</keyword>
<dbReference type="InterPro" id="IPR036265">
    <property type="entry name" value="HIT-like_sf"/>
</dbReference>
<dbReference type="PANTHER" id="PTHR46648">
    <property type="entry name" value="HIT FAMILY PROTEIN 1"/>
    <property type="match status" value="1"/>
</dbReference>
<dbReference type="InterPro" id="IPR011146">
    <property type="entry name" value="HIT-like"/>
</dbReference>
<protein>
    <submittedName>
        <fullName evidence="3">Adenosine 5'-monophosphoramidase</fullName>
        <ecNumber evidence="3">3.6.1.17</ecNumber>
    </submittedName>
</protein>
<dbReference type="EMBL" id="JAVRRG010000204">
    <property type="protein sequence ID" value="KAK5077697.1"/>
    <property type="molecule type" value="Genomic_DNA"/>
</dbReference>
<dbReference type="Gene3D" id="3.30.428.10">
    <property type="entry name" value="HIT-like"/>
    <property type="match status" value="1"/>
</dbReference>
<comment type="caution">
    <text evidence="3">The sequence shown here is derived from an EMBL/GenBank/DDBJ whole genome shotgun (WGS) entry which is preliminary data.</text>
</comment>
<dbReference type="Proteomes" id="UP001345013">
    <property type="component" value="Unassembled WGS sequence"/>
</dbReference>
<dbReference type="PROSITE" id="PS51084">
    <property type="entry name" value="HIT_2"/>
    <property type="match status" value="1"/>
</dbReference>
<evidence type="ECO:0000313" key="4">
    <source>
        <dbReference type="Proteomes" id="UP001345013"/>
    </source>
</evidence>
<dbReference type="InterPro" id="IPR001310">
    <property type="entry name" value="Histidine_triad_HIT"/>
</dbReference>
<evidence type="ECO:0000313" key="3">
    <source>
        <dbReference type="EMBL" id="KAK5077697.1"/>
    </source>
</evidence>
<dbReference type="PANTHER" id="PTHR46648:SF1">
    <property type="entry name" value="ADENOSINE 5'-MONOPHOSPHORAMIDASE HNT1"/>
    <property type="match status" value="1"/>
</dbReference>
<feature type="domain" description="HIT" evidence="2">
    <location>
        <begin position="5"/>
        <end position="108"/>
    </location>
</feature>
<dbReference type="Pfam" id="PF01230">
    <property type="entry name" value="HIT"/>
    <property type="match status" value="1"/>
</dbReference>
<name>A0ABR0JX33_9EURO</name>
<proteinExistence type="predicted"/>
<gene>
    <name evidence="3" type="primary">HNT1</name>
    <name evidence="3" type="ORF">LTR24_009396</name>
</gene>
<dbReference type="GO" id="GO:0004081">
    <property type="term" value="F:bis(5'-nucleosyl)-tetraphosphatase (asymmetrical) activity"/>
    <property type="evidence" value="ECO:0007669"/>
    <property type="project" value="UniProtKB-EC"/>
</dbReference>